<proteinExistence type="predicted"/>
<accession>A0A699URM3</accession>
<name>A0A699URM3_TANCI</name>
<dbReference type="EMBL" id="BKCJ011337530">
    <property type="protein sequence ID" value="GFD22484.1"/>
    <property type="molecule type" value="Genomic_DNA"/>
</dbReference>
<organism evidence="2">
    <name type="scientific">Tanacetum cinerariifolium</name>
    <name type="common">Dalmatian daisy</name>
    <name type="synonym">Chrysanthemum cinerariifolium</name>
    <dbReference type="NCBI Taxonomy" id="118510"/>
    <lineage>
        <taxon>Eukaryota</taxon>
        <taxon>Viridiplantae</taxon>
        <taxon>Streptophyta</taxon>
        <taxon>Embryophyta</taxon>
        <taxon>Tracheophyta</taxon>
        <taxon>Spermatophyta</taxon>
        <taxon>Magnoliopsida</taxon>
        <taxon>eudicotyledons</taxon>
        <taxon>Gunneridae</taxon>
        <taxon>Pentapetalae</taxon>
        <taxon>asterids</taxon>
        <taxon>campanulids</taxon>
        <taxon>Asterales</taxon>
        <taxon>Asteraceae</taxon>
        <taxon>Asteroideae</taxon>
        <taxon>Anthemideae</taxon>
        <taxon>Anthemidinae</taxon>
        <taxon>Tanacetum</taxon>
    </lineage>
</organism>
<protein>
    <submittedName>
        <fullName evidence="2">Uncharacterized protein</fullName>
    </submittedName>
</protein>
<feature type="region of interest" description="Disordered" evidence="1">
    <location>
        <begin position="1"/>
        <end position="35"/>
    </location>
</feature>
<reference evidence="2" key="1">
    <citation type="journal article" date="2019" name="Sci. Rep.">
        <title>Draft genome of Tanacetum cinerariifolium, the natural source of mosquito coil.</title>
        <authorList>
            <person name="Yamashiro T."/>
            <person name="Shiraishi A."/>
            <person name="Satake H."/>
            <person name="Nakayama K."/>
        </authorList>
    </citation>
    <scope>NUCLEOTIDE SEQUENCE</scope>
</reference>
<feature type="non-terminal residue" evidence="2">
    <location>
        <position position="1"/>
    </location>
</feature>
<comment type="caution">
    <text evidence="2">The sequence shown here is derived from an EMBL/GenBank/DDBJ whole genome shotgun (WGS) entry which is preliminary data.</text>
</comment>
<evidence type="ECO:0000256" key="1">
    <source>
        <dbReference type="SAM" id="MobiDB-lite"/>
    </source>
</evidence>
<sequence>ALHPAHAARPAYLSAPRPLAAGARPGPRPLPRGRAAQRQYLSGACRANRGAAQRPDVCAVAMARPASRRGPRSPHRAAGAGTLTAHS</sequence>
<feature type="region of interest" description="Disordered" evidence="1">
    <location>
        <begin position="62"/>
        <end position="87"/>
    </location>
</feature>
<feature type="compositionally biased region" description="Low complexity" evidence="1">
    <location>
        <begin position="15"/>
        <end position="25"/>
    </location>
</feature>
<gene>
    <name evidence="2" type="ORF">Tci_894453</name>
</gene>
<dbReference type="AlphaFoldDB" id="A0A699URM3"/>
<feature type="compositionally biased region" description="Basic residues" evidence="1">
    <location>
        <begin position="66"/>
        <end position="75"/>
    </location>
</feature>
<evidence type="ECO:0000313" key="2">
    <source>
        <dbReference type="EMBL" id="GFD22484.1"/>
    </source>
</evidence>